<dbReference type="InterPro" id="IPR003018">
    <property type="entry name" value="GAF"/>
</dbReference>
<feature type="region of interest" description="Disordered" evidence="1">
    <location>
        <begin position="87"/>
        <end position="113"/>
    </location>
</feature>
<dbReference type="AlphaFoldDB" id="A0A9X8H7Y2"/>
<protein>
    <recommendedName>
        <fullName evidence="2">GAF domain-containing protein</fullName>
    </recommendedName>
</protein>
<gene>
    <name evidence="3" type="ORF">DYB28_013157</name>
</gene>
<evidence type="ECO:0000256" key="1">
    <source>
        <dbReference type="SAM" id="MobiDB-lite"/>
    </source>
</evidence>
<dbReference type="Proteomes" id="UP000275652">
    <property type="component" value="Unassembled WGS sequence"/>
</dbReference>
<evidence type="ECO:0000313" key="4">
    <source>
        <dbReference type="Proteomes" id="UP000275652"/>
    </source>
</evidence>
<evidence type="ECO:0000313" key="3">
    <source>
        <dbReference type="EMBL" id="RLO04692.1"/>
    </source>
</evidence>
<dbReference type="SUPFAM" id="SSF55781">
    <property type="entry name" value="GAF domain-like"/>
    <property type="match status" value="1"/>
</dbReference>
<dbReference type="EMBL" id="QUTI01028409">
    <property type="protein sequence ID" value="RLO04692.1"/>
    <property type="molecule type" value="Genomic_DNA"/>
</dbReference>
<reference evidence="3 4" key="1">
    <citation type="journal article" date="2018" name="J. Invertebr. Pathol.">
        <title>New genotyping method for the causative agent of crayfish plague (Aphanomyces astaci) based on whole genome data.</title>
        <authorList>
            <person name="Minardi D."/>
            <person name="Studholme D.J."/>
            <person name="van der Giezen M."/>
            <person name="Pretto T."/>
            <person name="Oidtmann B."/>
        </authorList>
    </citation>
    <scope>NUCLEOTIDE SEQUENCE [LARGE SCALE GENOMIC DNA]</scope>
    <source>
        <strain evidence="3 4">KB13</strain>
    </source>
</reference>
<dbReference type="PANTHER" id="PTHR43102:SF2">
    <property type="entry name" value="GAF DOMAIN-CONTAINING PROTEIN"/>
    <property type="match status" value="1"/>
</dbReference>
<dbReference type="PANTHER" id="PTHR43102">
    <property type="entry name" value="SLR1143 PROTEIN"/>
    <property type="match status" value="1"/>
</dbReference>
<dbReference type="Pfam" id="PF01590">
    <property type="entry name" value="GAF"/>
    <property type="match status" value="1"/>
</dbReference>
<feature type="compositionally biased region" description="Polar residues" evidence="1">
    <location>
        <begin position="102"/>
        <end position="113"/>
    </location>
</feature>
<comment type="caution">
    <text evidence="3">The sequence shown here is derived from an EMBL/GenBank/DDBJ whole genome shotgun (WGS) entry which is preliminary data.</text>
</comment>
<evidence type="ECO:0000259" key="2">
    <source>
        <dbReference type="Pfam" id="PF01590"/>
    </source>
</evidence>
<feature type="domain" description="GAF" evidence="2">
    <location>
        <begin position="3"/>
        <end position="75"/>
    </location>
</feature>
<sequence>MSSEPLVVLDCHNDLRFMTNPLVCQGDIGIRFYVGVPLITSDGCIVGALSVVDTRPRTKVRQLDLHTLVLTARTLMRRFEDLTTAAALHSGQSSDEKKSRPVSWQQAAVSDVD</sequence>
<accession>A0A9X8H7Y2</accession>
<name>A0A9X8H7Y2_APHAT</name>
<proteinExistence type="predicted"/>
<organism evidence="3 4">
    <name type="scientific">Aphanomyces astaci</name>
    <name type="common">Crayfish plague agent</name>
    <dbReference type="NCBI Taxonomy" id="112090"/>
    <lineage>
        <taxon>Eukaryota</taxon>
        <taxon>Sar</taxon>
        <taxon>Stramenopiles</taxon>
        <taxon>Oomycota</taxon>
        <taxon>Saprolegniomycetes</taxon>
        <taxon>Saprolegniales</taxon>
        <taxon>Verrucalvaceae</taxon>
        <taxon>Aphanomyces</taxon>
    </lineage>
</organism>